<dbReference type="AlphaFoldDB" id="A0A7Y9RSJ3"/>
<comment type="caution">
    <text evidence="4">The sequence shown here is derived from an EMBL/GenBank/DDBJ whole genome shotgun (WGS) entry which is preliminary data.</text>
</comment>
<dbReference type="InterPro" id="IPR040442">
    <property type="entry name" value="Pyrv_kinase-like_dom_sf"/>
</dbReference>
<feature type="region of interest" description="Disordered" evidence="2">
    <location>
        <begin position="1"/>
        <end position="30"/>
    </location>
</feature>
<dbReference type="Gene3D" id="3.20.20.60">
    <property type="entry name" value="Phosphoenolpyruvate-binding domains"/>
    <property type="match status" value="1"/>
</dbReference>
<reference evidence="4 5" key="1">
    <citation type="submission" date="2020-07" db="EMBL/GenBank/DDBJ databases">
        <title>Sequencing the genomes of 1000 actinobacteria strains.</title>
        <authorList>
            <person name="Klenk H.-P."/>
        </authorList>
    </citation>
    <scope>NUCLEOTIDE SEQUENCE [LARGE SCALE GENOMIC DNA]</scope>
    <source>
        <strain evidence="4 5">DSM 24552</strain>
    </source>
</reference>
<dbReference type="Pfam" id="PF03328">
    <property type="entry name" value="HpcH_HpaI"/>
    <property type="match status" value="1"/>
</dbReference>
<keyword evidence="5" id="KW-1185">Reference proteome</keyword>
<feature type="compositionally biased region" description="Low complexity" evidence="2">
    <location>
        <begin position="12"/>
        <end position="30"/>
    </location>
</feature>
<dbReference type="GO" id="GO:0046872">
    <property type="term" value="F:metal ion binding"/>
    <property type="evidence" value="ECO:0007669"/>
    <property type="project" value="UniProtKB-KW"/>
</dbReference>
<evidence type="ECO:0000256" key="1">
    <source>
        <dbReference type="ARBA" id="ARBA00022723"/>
    </source>
</evidence>
<gene>
    <name evidence="4" type="ORF">BJ989_002111</name>
</gene>
<evidence type="ECO:0000259" key="3">
    <source>
        <dbReference type="Pfam" id="PF03328"/>
    </source>
</evidence>
<dbReference type="RefSeq" id="WP_218848794.1">
    <property type="nucleotide sequence ID" value="NZ_JACCAC010000001.1"/>
</dbReference>
<protein>
    <submittedName>
        <fullName evidence="4">2-keto-3-deoxy-L-rhamnonate aldolase RhmA</fullName>
    </submittedName>
</protein>
<sequence>MRTREQRLAVLGPTSTPSSPCPGSTGSTSVPGDLSLSLELVGAEHAAELRDVLSSVIARARAAGVPVGVYAYDGEQAAAYAAEGATIVTVAVDTVSLRAAVAGHLDVARA</sequence>
<dbReference type="SUPFAM" id="SSF51621">
    <property type="entry name" value="Phosphoenolpyruvate/pyruvate domain"/>
    <property type="match status" value="1"/>
</dbReference>
<dbReference type="GO" id="GO:0003824">
    <property type="term" value="F:catalytic activity"/>
    <property type="evidence" value="ECO:0007669"/>
    <property type="project" value="InterPro"/>
</dbReference>
<name>A0A7Y9RSJ3_9ACTN</name>
<dbReference type="Proteomes" id="UP000544110">
    <property type="component" value="Unassembled WGS sequence"/>
</dbReference>
<proteinExistence type="predicted"/>
<evidence type="ECO:0000313" key="4">
    <source>
        <dbReference type="EMBL" id="NYG55807.1"/>
    </source>
</evidence>
<dbReference type="EMBL" id="JACCAC010000001">
    <property type="protein sequence ID" value="NYG55807.1"/>
    <property type="molecule type" value="Genomic_DNA"/>
</dbReference>
<keyword evidence="1" id="KW-0479">Metal-binding</keyword>
<evidence type="ECO:0000313" key="5">
    <source>
        <dbReference type="Proteomes" id="UP000544110"/>
    </source>
</evidence>
<feature type="domain" description="HpcH/HpaI aldolase/citrate lyase" evidence="3">
    <location>
        <begin position="31"/>
        <end position="98"/>
    </location>
</feature>
<dbReference type="InterPro" id="IPR015813">
    <property type="entry name" value="Pyrv/PenolPyrv_kinase-like_dom"/>
</dbReference>
<organism evidence="4 5">
    <name type="scientific">Nocardioides perillae</name>
    <dbReference type="NCBI Taxonomy" id="1119534"/>
    <lineage>
        <taxon>Bacteria</taxon>
        <taxon>Bacillati</taxon>
        <taxon>Actinomycetota</taxon>
        <taxon>Actinomycetes</taxon>
        <taxon>Propionibacteriales</taxon>
        <taxon>Nocardioidaceae</taxon>
        <taxon>Nocardioides</taxon>
    </lineage>
</organism>
<dbReference type="InterPro" id="IPR005000">
    <property type="entry name" value="Aldolase/citrate-lyase_domain"/>
</dbReference>
<accession>A0A7Y9RSJ3</accession>
<evidence type="ECO:0000256" key="2">
    <source>
        <dbReference type="SAM" id="MobiDB-lite"/>
    </source>
</evidence>